<reference evidence="2" key="2">
    <citation type="submission" date="2023-05" db="EMBL/GenBank/DDBJ databases">
        <authorList>
            <consortium name="Lawrence Berkeley National Laboratory"/>
            <person name="Steindorff A."/>
            <person name="Hensen N."/>
            <person name="Bonometti L."/>
            <person name="Westerberg I."/>
            <person name="Brannstrom I.O."/>
            <person name="Guillou S."/>
            <person name="Cros-Aarteil S."/>
            <person name="Calhoun S."/>
            <person name="Haridas S."/>
            <person name="Kuo A."/>
            <person name="Mondo S."/>
            <person name="Pangilinan J."/>
            <person name="Riley R."/>
            <person name="Labutti K."/>
            <person name="Andreopoulos B."/>
            <person name="Lipzen A."/>
            <person name="Chen C."/>
            <person name="Yanf M."/>
            <person name="Daum C."/>
            <person name="Ng V."/>
            <person name="Clum A."/>
            <person name="Ohm R."/>
            <person name="Martin F."/>
            <person name="Silar P."/>
            <person name="Natvig D."/>
            <person name="Lalanne C."/>
            <person name="Gautier V."/>
            <person name="Ament-Velasquez S.L."/>
            <person name="Kruys A."/>
            <person name="Hutchinson M.I."/>
            <person name="Powell A.J."/>
            <person name="Barry K."/>
            <person name="Miller A.N."/>
            <person name="Grigoriev I.V."/>
            <person name="Debuchy R."/>
            <person name="Gladieux P."/>
            <person name="Thoren M.H."/>
            <person name="Johannesson H."/>
        </authorList>
    </citation>
    <scope>NUCLEOTIDE SEQUENCE</scope>
    <source>
        <strain evidence="2">CBS 103.79</strain>
    </source>
</reference>
<dbReference type="EMBL" id="MU855522">
    <property type="protein sequence ID" value="KAK3902255.1"/>
    <property type="molecule type" value="Genomic_DNA"/>
</dbReference>
<accession>A0AAN6RTC6</accession>
<evidence type="ECO:0000313" key="3">
    <source>
        <dbReference type="Proteomes" id="UP001303889"/>
    </source>
</evidence>
<keyword evidence="3" id="KW-1185">Reference proteome</keyword>
<name>A0AAN6RTC6_9PEZI</name>
<feature type="compositionally biased region" description="Polar residues" evidence="1">
    <location>
        <begin position="11"/>
        <end position="22"/>
    </location>
</feature>
<feature type="region of interest" description="Disordered" evidence="1">
    <location>
        <begin position="1"/>
        <end position="22"/>
    </location>
</feature>
<dbReference type="AlphaFoldDB" id="A0AAN6RTC6"/>
<evidence type="ECO:0000313" key="2">
    <source>
        <dbReference type="EMBL" id="KAK3902255.1"/>
    </source>
</evidence>
<comment type="caution">
    <text evidence="2">The sequence shown here is derived from an EMBL/GenBank/DDBJ whole genome shotgun (WGS) entry which is preliminary data.</text>
</comment>
<organism evidence="2 3">
    <name type="scientific">Staphylotrichum tortipilum</name>
    <dbReference type="NCBI Taxonomy" id="2831512"/>
    <lineage>
        <taxon>Eukaryota</taxon>
        <taxon>Fungi</taxon>
        <taxon>Dikarya</taxon>
        <taxon>Ascomycota</taxon>
        <taxon>Pezizomycotina</taxon>
        <taxon>Sordariomycetes</taxon>
        <taxon>Sordariomycetidae</taxon>
        <taxon>Sordariales</taxon>
        <taxon>Chaetomiaceae</taxon>
        <taxon>Staphylotrichum</taxon>
    </lineage>
</organism>
<dbReference type="GO" id="GO:0016788">
    <property type="term" value="F:hydrolase activity, acting on ester bonds"/>
    <property type="evidence" value="ECO:0007669"/>
    <property type="project" value="InterPro"/>
</dbReference>
<dbReference type="Pfam" id="PF00657">
    <property type="entry name" value="Lipase_GDSL"/>
    <property type="match status" value="1"/>
</dbReference>
<dbReference type="Proteomes" id="UP001303889">
    <property type="component" value="Unassembled WGS sequence"/>
</dbReference>
<dbReference type="InterPro" id="IPR036514">
    <property type="entry name" value="SGNH_hydro_sf"/>
</dbReference>
<protein>
    <submittedName>
        <fullName evidence="2">Platelet-activating factor acetylhydrolase IB subunit gamma</fullName>
    </submittedName>
</protein>
<proteinExistence type="predicted"/>
<dbReference type="SUPFAM" id="SSF52266">
    <property type="entry name" value="SGNH hydrolase"/>
    <property type="match status" value="1"/>
</dbReference>
<gene>
    <name evidence="2" type="ORF">C8A05DRAFT_34061</name>
</gene>
<dbReference type="InterPro" id="IPR001087">
    <property type="entry name" value="GDSL"/>
</dbReference>
<evidence type="ECO:0000256" key="1">
    <source>
        <dbReference type="SAM" id="MobiDB-lite"/>
    </source>
</evidence>
<reference evidence="2" key="1">
    <citation type="journal article" date="2023" name="Mol. Phylogenet. Evol.">
        <title>Genome-scale phylogeny and comparative genomics of the fungal order Sordariales.</title>
        <authorList>
            <person name="Hensen N."/>
            <person name="Bonometti L."/>
            <person name="Westerberg I."/>
            <person name="Brannstrom I.O."/>
            <person name="Guillou S."/>
            <person name="Cros-Aarteil S."/>
            <person name="Calhoun S."/>
            <person name="Haridas S."/>
            <person name="Kuo A."/>
            <person name="Mondo S."/>
            <person name="Pangilinan J."/>
            <person name="Riley R."/>
            <person name="LaButti K."/>
            <person name="Andreopoulos B."/>
            <person name="Lipzen A."/>
            <person name="Chen C."/>
            <person name="Yan M."/>
            <person name="Daum C."/>
            <person name="Ng V."/>
            <person name="Clum A."/>
            <person name="Steindorff A."/>
            <person name="Ohm R.A."/>
            <person name="Martin F."/>
            <person name="Silar P."/>
            <person name="Natvig D.O."/>
            <person name="Lalanne C."/>
            <person name="Gautier V."/>
            <person name="Ament-Velasquez S.L."/>
            <person name="Kruys A."/>
            <person name="Hutchinson M.I."/>
            <person name="Powell A.J."/>
            <person name="Barry K."/>
            <person name="Miller A.N."/>
            <person name="Grigoriev I.V."/>
            <person name="Debuchy R."/>
            <person name="Gladieux P."/>
            <person name="Hiltunen Thoren M."/>
            <person name="Johannesson H."/>
        </authorList>
    </citation>
    <scope>NUCLEOTIDE SEQUENCE</scope>
    <source>
        <strain evidence="2">CBS 103.79</strain>
    </source>
</reference>
<dbReference type="Gene3D" id="3.40.50.1110">
    <property type="entry name" value="SGNH hydrolase"/>
    <property type="match status" value="1"/>
</dbReference>
<sequence length="300" mass="32894">MADANTPDAATGSSSATEQVSCPTLPLETAIANLRLLAKYKARSHETSKTTHIPLLQSCLGPDARPGPTVVFIGDSMIERMLTTGGSPNFPAPWPSPFLMDDEALASEHGPNAVRFDRAFNAGVGGDKIENLIYRLVGSEGNEDEEKNLPGLLPLFAEIGTVKMWVLQIGTNNLSPKKGMPAAYESMLQKVIAALLSIRRKDGAPSYVVATSLFPRKDVPTKFVRAANEWVKEASKFGQSQFGEGILDYLEAPMEFETGEELSEEVAKYLDDHVHLNRDGYRVWAHTLYGRVQAEMEQQR</sequence>